<organism evidence="1 2">
    <name type="scientific">Puccinia striiformis f. sp. tritici</name>
    <dbReference type="NCBI Taxonomy" id="168172"/>
    <lineage>
        <taxon>Eukaryota</taxon>
        <taxon>Fungi</taxon>
        <taxon>Dikarya</taxon>
        <taxon>Basidiomycota</taxon>
        <taxon>Pucciniomycotina</taxon>
        <taxon>Pucciniomycetes</taxon>
        <taxon>Pucciniales</taxon>
        <taxon>Pucciniaceae</taxon>
        <taxon>Puccinia</taxon>
    </lineage>
</organism>
<dbReference type="EMBL" id="CM045872">
    <property type="protein sequence ID" value="KAI7949586.1"/>
    <property type="molecule type" value="Genomic_DNA"/>
</dbReference>
<reference evidence="2" key="1">
    <citation type="journal article" date="2018" name="BMC Genomics">
        <title>Genomic insights into host adaptation between the wheat stripe rust pathogen (Puccinia striiformis f. sp. tritici) and the barley stripe rust pathogen (Puccinia striiformis f. sp. hordei).</title>
        <authorList>
            <person name="Xia C."/>
            <person name="Wang M."/>
            <person name="Yin C."/>
            <person name="Cornejo O.E."/>
            <person name="Hulbert S.H."/>
            <person name="Chen X."/>
        </authorList>
    </citation>
    <scope>NUCLEOTIDE SEQUENCE [LARGE SCALE GENOMIC DNA]</scope>
    <source>
        <strain evidence="2">93-210</strain>
    </source>
</reference>
<feature type="non-terminal residue" evidence="1">
    <location>
        <position position="1"/>
    </location>
</feature>
<gene>
    <name evidence="1" type="ORF">MJO28_008407</name>
</gene>
<name>A0ACC0EC34_9BASI</name>
<keyword evidence="2" id="KW-1185">Reference proteome</keyword>
<protein>
    <submittedName>
        <fullName evidence="1">Uncharacterized protein</fullName>
    </submittedName>
</protein>
<proteinExistence type="predicted"/>
<evidence type="ECO:0000313" key="2">
    <source>
        <dbReference type="Proteomes" id="UP001060170"/>
    </source>
</evidence>
<reference evidence="1 2" key="3">
    <citation type="journal article" date="2022" name="Microbiol. Spectr.">
        <title>Folding features and dynamics of 3D genome architecture in plant fungal pathogens.</title>
        <authorList>
            <person name="Xia C."/>
        </authorList>
    </citation>
    <scope>NUCLEOTIDE SEQUENCE [LARGE SCALE GENOMIC DNA]</scope>
    <source>
        <strain evidence="1 2">93-210</strain>
    </source>
</reference>
<comment type="caution">
    <text evidence="1">The sequence shown here is derived from an EMBL/GenBank/DDBJ whole genome shotgun (WGS) entry which is preliminary data.</text>
</comment>
<evidence type="ECO:0000313" key="1">
    <source>
        <dbReference type="EMBL" id="KAI7949586.1"/>
    </source>
</evidence>
<dbReference type="Proteomes" id="UP001060170">
    <property type="component" value="Chromosome 8"/>
</dbReference>
<sequence length="166" mass="18372">SIHGQGQQWQLLGLATKAALVELSPNHVSYPIGLADGHASQPGQHITLTPPPVVYQLGREDNHGGWQGLSPPGILLFWYHRAARLGEGDIVELFSKITYLGGYHHLRSESWRGMQAVKQLTDETLDFELQHCRKVSHWLGDGASTHLTGQPVYGDGQKIQACYRCI</sequence>
<accession>A0ACC0EC34</accession>
<reference evidence="2" key="2">
    <citation type="journal article" date="2018" name="Mol. Plant Microbe Interact.">
        <title>Genome sequence resources for the wheat stripe rust pathogen (Puccinia striiformis f. sp. tritici) and the barley stripe rust pathogen (Puccinia striiformis f. sp. hordei).</title>
        <authorList>
            <person name="Xia C."/>
            <person name="Wang M."/>
            <person name="Yin C."/>
            <person name="Cornejo O.E."/>
            <person name="Hulbert S.H."/>
            <person name="Chen X."/>
        </authorList>
    </citation>
    <scope>NUCLEOTIDE SEQUENCE [LARGE SCALE GENOMIC DNA]</scope>
    <source>
        <strain evidence="2">93-210</strain>
    </source>
</reference>